<dbReference type="GO" id="GO:0005737">
    <property type="term" value="C:cytoplasm"/>
    <property type="evidence" value="ECO:0007669"/>
    <property type="project" value="TreeGrafter"/>
</dbReference>
<dbReference type="PANTHER" id="PTHR42940:SF2">
    <property type="entry name" value="DEHYDROGENASE FAMILY OXIDOREDUCTASE, PUTATIVE (JCVI)-RELATED"/>
    <property type="match status" value="1"/>
</dbReference>
<dbReference type="InterPro" id="IPR036291">
    <property type="entry name" value="NAD(P)-bd_dom_sf"/>
</dbReference>
<dbReference type="InterPro" id="IPR011032">
    <property type="entry name" value="GroES-like_sf"/>
</dbReference>
<dbReference type="OrthoDB" id="1879366at2759"/>
<dbReference type="Gene3D" id="3.90.180.10">
    <property type="entry name" value="Medium-chain alcohol dehydrogenases, catalytic domain"/>
    <property type="match status" value="2"/>
</dbReference>
<proteinExistence type="predicted"/>
<keyword evidence="3" id="KW-0862">Zinc</keyword>
<dbReference type="GO" id="GO:0004022">
    <property type="term" value="F:alcohol dehydrogenase (NAD+) activity"/>
    <property type="evidence" value="ECO:0007669"/>
    <property type="project" value="TreeGrafter"/>
</dbReference>
<reference evidence="6 7" key="1">
    <citation type="submission" date="2015-05" db="EMBL/GenBank/DDBJ databases">
        <title>Distinctive expansion of gene families associated with plant cell wall degradation and secondary metabolism in the genomes of grapevine trunk pathogens.</title>
        <authorList>
            <person name="Lawrence D.P."/>
            <person name="Travadon R."/>
            <person name="Rolshausen P.E."/>
            <person name="Baumgartner K."/>
        </authorList>
    </citation>
    <scope>NUCLEOTIDE SEQUENCE [LARGE SCALE GENOMIC DNA]</scope>
    <source>
        <strain evidence="6">UCRPC4</strain>
    </source>
</reference>
<feature type="domain" description="Enoyl reductase (ER)" evidence="5">
    <location>
        <begin position="19"/>
        <end position="210"/>
    </location>
</feature>
<protein>
    <submittedName>
        <fullName evidence="6">Putative alcohol dehydrogenase</fullName>
    </submittedName>
</protein>
<dbReference type="Pfam" id="PF00107">
    <property type="entry name" value="ADH_zinc_N"/>
    <property type="match status" value="1"/>
</dbReference>
<gene>
    <name evidence="6" type="ORF">UCRPC4_g00099</name>
</gene>
<dbReference type="InterPro" id="IPR013149">
    <property type="entry name" value="ADH-like_C"/>
</dbReference>
<reference evidence="6 7" key="2">
    <citation type="submission" date="2015-05" db="EMBL/GenBank/DDBJ databases">
        <authorList>
            <person name="Morales-Cruz A."/>
            <person name="Amrine K.C."/>
            <person name="Cantu D."/>
        </authorList>
    </citation>
    <scope>NUCLEOTIDE SEQUENCE [LARGE SCALE GENOMIC DNA]</scope>
    <source>
        <strain evidence="6">UCRPC4</strain>
    </source>
</reference>
<comment type="cofactor">
    <cofactor evidence="1">
        <name>Zn(2+)</name>
        <dbReference type="ChEBI" id="CHEBI:29105"/>
    </cofactor>
</comment>
<dbReference type="EMBL" id="LCWF01000002">
    <property type="protein sequence ID" value="KKY29193.1"/>
    <property type="molecule type" value="Genomic_DNA"/>
</dbReference>
<organism evidence="6 7">
    <name type="scientific">Phaeomoniella chlamydospora</name>
    <name type="common">Phaeoacremonium chlamydosporum</name>
    <dbReference type="NCBI Taxonomy" id="158046"/>
    <lineage>
        <taxon>Eukaryota</taxon>
        <taxon>Fungi</taxon>
        <taxon>Dikarya</taxon>
        <taxon>Ascomycota</taxon>
        <taxon>Pezizomycotina</taxon>
        <taxon>Eurotiomycetes</taxon>
        <taxon>Chaetothyriomycetidae</taxon>
        <taxon>Phaeomoniellales</taxon>
        <taxon>Phaeomoniellaceae</taxon>
        <taxon>Phaeomoniella</taxon>
    </lineage>
</organism>
<keyword evidence="4" id="KW-0560">Oxidoreductase</keyword>
<evidence type="ECO:0000256" key="1">
    <source>
        <dbReference type="ARBA" id="ARBA00001947"/>
    </source>
</evidence>
<dbReference type="AlphaFoldDB" id="A0A0G2H1J0"/>
<accession>A0A0G2H1J0</accession>
<dbReference type="GO" id="GO:0008270">
    <property type="term" value="F:zinc ion binding"/>
    <property type="evidence" value="ECO:0007669"/>
    <property type="project" value="InterPro"/>
</dbReference>
<evidence type="ECO:0000256" key="3">
    <source>
        <dbReference type="ARBA" id="ARBA00022833"/>
    </source>
</evidence>
<evidence type="ECO:0000259" key="5">
    <source>
        <dbReference type="SMART" id="SM00829"/>
    </source>
</evidence>
<dbReference type="Gene3D" id="3.40.50.720">
    <property type="entry name" value="NAD(P)-binding Rossmann-like Domain"/>
    <property type="match status" value="1"/>
</dbReference>
<evidence type="ECO:0000256" key="2">
    <source>
        <dbReference type="ARBA" id="ARBA00022723"/>
    </source>
</evidence>
<dbReference type="InterPro" id="IPR020843">
    <property type="entry name" value="ER"/>
</dbReference>
<dbReference type="PROSITE" id="PS00059">
    <property type="entry name" value="ADH_ZINC"/>
    <property type="match status" value="1"/>
</dbReference>
<sequence>MGQTSIPKIQRSVWIDSPGPHADVQIRDDIPVPALGDGQVLVKMLCSGICHSDVYNIRGVHPMTTNTPGHEGVGTVVDIGKGVDRTLLNQRVVETIQNLTNGYGAHAVICTAGSPSAYDQALKMLRRKGTLVCVGLPRLDYHLQISPMEMVVRSLTVVGSSVGTAKELQELLQMASEGTVVPHFIVFGLEEVGDVIVKLERSGVAGRVVLRISSE</sequence>
<dbReference type="PANTHER" id="PTHR42940">
    <property type="entry name" value="ALCOHOL DEHYDROGENASE 1-RELATED"/>
    <property type="match status" value="1"/>
</dbReference>
<dbReference type="SUPFAM" id="SSF51735">
    <property type="entry name" value="NAD(P)-binding Rossmann-fold domains"/>
    <property type="match status" value="1"/>
</dbReference>
<evidence type="ECO:0000313" key="6">
    <source>
        <dbReference type="EMBL" id="KKY29193.1"/>
    </source>
</evidence>
<comment type="caution">
    <text evidence="6">The sequence shown here is derived from an EMBL/GenBank/DDBJ whole genome shotgun (WGS) entry which is preliminary data.</text>
</comment>
<evidence type="ECO:0000256" key="4">
    <source>
        <dbReference type="ARBA" id="ARBA00023002"/>
    </source>
</evidence>
<dbReference type="InterPro" id="IPR002328">
    <property type="entry name" value="ADH_Zn_CS"/>
</dbReference>
<dbReference type="Proteomes" id="UP000053317">
    <property type="component" value="Unassembled WGS sequence"/>
</dbReference>
<dbReference type="SMART" id="SM00829">
    <property type="entry name" value="PKS_ER"/>
    <property type="match status" value="1"/>
</dbReference>
<name>A0A0G2H1J0_PHACM</name>
<keyword evidence="7" id="KW-1185">Reference proteome</keyword>
<keyword evidence="2" id="KW-0479">Metal-binding</keyword>
<evidence type="ECO:0000313" key="7">
    <source>
        <dbReference type="Proteomes" id="UP000053317"/>
    </source>
</evidence>
<dbReference type="SUPFAM" id="SSF50129">
    <property type="entry name" value="GroES-like"/>
    <property type="match status" value="1"/>
</dbReference>